<dbReference type="InterPro" id="IPR036097">
    <property type="entry name" value="HisK_dim/P_sf"/>
</dbReference>
<evidence type="ECO:0000256" key="8">
    <source>
        <dbReference type="ARBA" id="ARBA00022840"/>
    </source>
</evidence>
<dbReference type="Pfam" id="PF07714">
    <property type="entry name" value="PK_Tyr_Ser-Thr"/>
    <property type="match status" value="1"/>
</dbReference>
<keyword evidence="5" id="KW-0808">Transferase</keyword>
<dbReference type="InterPro" id="IPR041664">
    <property type="entry name" value="AAA_16"/>
</dbReference>
<comment type="similarity">
    <text evidence="2">Belongs to the protein kinase superfamily. TKL Ser/Thr protein kinase family. ROCO subfamily.</text>
</comment>
<feature type="domain" description="Response regulatory" evidence="14">
    <location>
        <begin position="2064"/>
        <end position="2187"/>
    </location>
</feature>
<dbReference type="Gene3D" id="3.40.50.2300">
    <property type="match status" value="1"/>
</dbReference>
<dbReference type="Pfam" id="PF00072">
    <property type="entry name" value="Response_reg"/>
    <property type="match status" value="1"/>
</dbReference>
<dbReference type="InterPro" id="IPR029016">
    <property type="entry name" value="GAF-like_dom_sf"/>
</dbReference>
<dbReference type="EC" id="2.7.13.3" evidence="3"/>
<dbReference type="SMART" id="SM00065">
    <property type="entry name" value="GAF"/>
    <property type="match status" value="1"/>
</dbReference>
<dbReference type="InterPro" id="IPR005467">
    <property type="entry name" value="His_kinase_dom"/>
</dbReference>
<evidence type="ECO:0000256" key="4">
    <source>
        <dbReference type="ARBA" id="ARBA00022553"/>
    </source>
</evidence>
<evidence type="ECO:0000256" key="9">
    <source>
        <dbReference type="ARBA" id="ARBA00023012"/>
    </source>
</evidence>
<dbReference type="InterPro" id="IPR004358">
    <property type="entry name" value="Sig_transdc_His_kin-like_C"/>
</dbReference>
<name>A0AAD5UX62_9APHY</name>
<feature type="compositionally biased region" description="Low complexity" evidence="11">
    <location>
        <begin position="498"/>
        <end position="511"/>
    </location>
</feature>
<evidence type="ECO:0000259" key="13">
    <source>
        <dbReference type="PROSITE" id="PS50109"/>
    </source>
</evidence>
<evidence type="ECO:0000256" key="1">
    <source>
        <dbReference type="ARBA" id="ARBA00000085"/>
    </source>
</evidence>
<dbReference type="CDD" id="cd00082">
    <property type="entry name" value="HisKA"/>
    <property type="match status" value="1"/>
</dbReference>
<evidence type="ECO:0000256" key="3">
    <source>
        <dbReference type="ARBA" id="ARBA00012438"/>
    </source>
</evidence>
<comment type="catalytic activity">
    <reaction evidence="1">
        <text>ATP + protein L-histidine = ADP + protein N-phospho-L-histidine.</text>
        <dbReference type="EC" id="2.7.13.3"/>
    </reaction>
</comment>
<dbReference type="CDD" id="cd16922">
    <property type="entry name" value="HATPase_EvgS-ArcB-TorS-like"/>
    <property type="match status" value="1"/>
</dbReference>
<accession>A0AAD5UX62</accession>
<feature type="domain" description="Histidine kinase" evidence="13">
    <location>
        <begin position="1686"/>
        <end position="1909"/>
    </location>
</feature>
<dbReference type="FunFam" id="3.30.565.10:FF:000010">
    <property type="entry name" value="Sensor histidine kinase RcsC"/>
    <property type="match status" value="1"/>
</dbReference>
<dbReference type="EMBL" id="JANAWD010000392">
    <property type="protein sequence ID" value="KAJ3480159.1"/>
    <property type="molecule type" value="Genomic_DNA"/>
</dbReference>
<dbReference type="InterPro" id="IPR003594">
    <property type="entry name" value="HATPase_dom"/>
</dbReference>
<dbReference type="GO" id="GO:0000155">
    <property type="term" value="F:phosphorelay sensor kinase activity"/>
    <property type="evidence" value="ECO:0007669"/>
    <property type="project" value="InterPro"/>
</dbReference>
<dbReference type="SUPFAM" id="SSF55874">
    <property type="entry name" value="ATPase domain of HSP90 chaperone/DNA topoisomerase II/histidine kinase"/>
    <property type="match status" value="1"/>
</dbReference>
<evidence type="ECO:0000259" key="12">
    <source>
        <dbReference type="PROSITE" id="PS50011"/>
    </source>
</evidence>
<organism evidence="15 16">
    <name type="scientific">Meripilus lineatus</name>
    <dbReference type="NCBI Taxonomy" id="2056292"/>
    <lineage>
        <taxon>Eukaryota</taxon>
        <taxon>Fungi</taxon>
        <taxon>Dikarya</taxon>
        <taxon>Basidiomycota</taxon>
        <taxon>Agaricomycotina</taxon>
        <taxon>Agaricomycetes</taxon>
        <taxon>Polyporales</taxon>
        <taxon>Meripilaceae</taxon>
        <taxon>Meripilus</taxon>
    </lineage>
</organism>
<dbReference type="PROSITE" id="PS50109">
    <property type="entry name" value="HIS_KIN"/>
    <property type="match status" value="1"/>
</dbReference>
<evidence type="ECO:0000313" key="16">
    <source>
        <dbReference type="Proteomes" id="UP001212997"/>
    </source>
</evidence>
<evidence type="ECO:0000256" key="11">
    <source>
        <dbReference type="SAM" id="MobiDB-lite"/>
    </source>
</evidence>
<evidence type="ECO:0000313" key="15">
    <source>
        <dbReference type="EMBL" id="KAJ3480159.1"/>
    </source>
</evidence>
<dbReference type="PROSITE" id="PS50011">
    <property type="entry name" value="PROTEIN_KINASE_DOM"/>
    <property type="match status" value="1"/>
</dbReference>
<keyword evidence="9" id="KW-0902">Two-component regulatory system</keyword>
<keyword evidence="7" id="KW-0418">Kinase</keyword>
<dbReference type="SMART" id="SM00388">
    <property type="entry name" value="HisKA"/>
    <property type="match status" value="1"/>
</dbReference>
<dbReference type="SMART" id="SM00220">
    <property type="entry name" value="S_TKc"/>
    <property type="match status" value="1"/>
</dbReference>
<dbReference type="InterPro" id="IPR000719">
    <property type="entry name" value="Prot_kinase_dom"/>
</dbReference>
<evidence type="ECO:0000256" key="7">
    <source>
        <dbReference type="ARBA" id="ARBA00022777"/>
    </source>
</evidence>
<dbReference type="PANTHER" id="PTHR45339">
    <property type="entry name" value="HYBRID SIGNAL TRANSDUCTION HISTIDINE KINASE J"/>
    <property type="match status" value="1"/>
</dbReference>
<evidence type="ECO:0000256" key="5">
    <source>
        <dbReference type="ARBA" id="ARBA00022679"/>
    </source>
</evidence>
<dbReference type="SUPFAM" id="SSF52172">
    <property type="entry name" value="CheY-like"/>
    <property type="match status" value="1"/>
</dbReference>
<dbReference type="Gene3D" id="3.30.565.10">
    <property type="entry name" value="Histidine kinase-like ATPase, C-terminal domain"/>
    <property type="match status" value="1"/>
</dbReference>
<proteinExistence type="inferred from homology"/>
<dbReference type="InterPro" id="IPR001245">
    <property type="entry name" value="Ser-Thr/Tyr_kinase_cat_dom"/>
</dbReference>
<dbReference type="InterPro" id="IPR001789">
    <property type="entry name" value="Sig_transdc_resp-reg_receiver"/>
</dbReference>
<evidence type="ECO:0000256" key="10">
    <source>
        <dbReference type="PROSITE-ProRule" id="PRU00169"/>
    </source>
</evidence>
<dbReference type="InterPro" id="IPR011009">
    <property type="entry name" value="Kinase-like_dom_sf"/>
</dbReference>
<feature type="domain" description="Protein kinase" evidence="12">
    <location>
        <begin position="25"/>
        <end position="348"/>
    </location>
</feature>
<keyword evidence="16" id="KW-1185">Reference proteome</keyword>
<dbReference type="InterPro" id="IPR036890">
    <property type="entry name" value="HATPase_C_sf"/>
</dbReference>
<dbReference type="SUPFAM" id="SSF52540">
    <property type="entry name" value="P-loop containing nucleoside triphosphate hydrolases"/>
    <property type="match status" value="1"/>
</dbReference>
<evidence type="ECO:0000259" key="14">
    <source>
        <dbReference type="PROSITE" id="PS50110"/>
    </source>
</evidence>
<dbReference type="PROSITE" id="PS50110">
    <property type="entry name" value="RESPONSE_REGULATORY"/>
    <property type="match status" value="1"/>
</dbReference>
<evidence type="ECO:0000256" key="2">
    <source>
        <dbReference type="ARBA" id="ARBA00008171"/>
    </source>
</evidence>
<keyword evidence="8" id="KW-0067">ATP-binding</keyword>
<dbReference type="Gene3D" id="1.10.510.10">
    <property type="entry name" value="Transferase(Phosphotransferase) domain 1"/>
    <property type="match status" value="1"/>
</dbReference>
<dbReference type="InterPro" id="IPR003661">
    <property type="entry name" value="HisK_dim/P_dom"/>
</dbReference>
<gene>
    <name evidence="15" type="ORF">NLI96_g8552</name>
</gene>
<dbReference type="PRINTS" id="PR00344">
    <property type="entry name" value="BCTRLSENSOR"/>
</dbReference>
<dbReference type="GO" id="GO:0005524">
    <property type="term" value="F:ATP binding"/>
    <property type="evidence" value="ECO:0007669"/>
    <property type="project" value="UniProtKB-KW"/>
</dbReference>
<dbReference type="Pfam" id="PF02518">
    <property type="entry name" value="HATPase_c"/>
    <property type="match status" value="1"/>
</dbReference>
<feature type="compositionally biased region" description="Low complexity" evidence="11">
    <location>
        <begin position="414"/>
        <end position="432"/>
    </location>
</feature>
<dbReference type="Pfam" id="PF13185">
    <property type="entry name" value="GAF_2"/>
    <property type="match status" value="1"/>
</dbReference>
<evidence type="ECO:0000256" key="6">
    <source>
        <dbReference type="ARBA" id="ARBA00022741"/>
    </source>
</evidence>
<feature type="modified residue" description="4-aspartylphosphate" evidence="10">
    <location>
        <position position="2116"/>
    </location>
</feature>
<dbReference type="SUPFAM" id="SSF56112">
    <property type="entry name" value="Protein kinase-like (PK-like)"/>
    <property type="match status" value="1"/>
</dbReference>
<dbReference type="SUPFAM" id="SSF47384">
    <property type="entry name" value="Homodimeric domain of signal transducing histidine kinase"/>
    <property type="match status" value="1"/>
</dbReference>
<dbReference type="Gene3D" id="1.10.287.130">
    <property type="match status" value="1"/>
</dbReference>
<dbReference type="Pfam" id="PF13191">
    <property type="entry name" value="AAA_16"/>
    <property type="match status" value="1"/>
</dbReference>
<protein>
    <recommendedName>
        <fullName evidence="3">histidine kinase</fullName>
        <ecNumber evidence="3">2.7.13.3</ecNumber>
    </recommendedName>
</protein>
<dbReference type="SUPFAM" id="SSF55781">
    <property type="entry name" value="GAF domain-like"/>
    <property type="match status" value="1"/>
</dbReference>
<feature type="region of interest" description="Disordered" evidence="11">
    <location>
        <begin position="414"/>
        <end position="465"/>
    </location>
</feature>
<dbReference type="Gene3D" id="3.30.450.40">
    <property type="match status" value="1"/>
</dbReference>
<dbReference type="InterPro" id="IPR011006">
    <property type="entry name" value="CheY-like_superfamily"/>
</dbReference>
<dbReference type="PANTHER" id="PTHR45339:SF5">
    <property type="entry name" value="HISTIDINE KINASE"/>
    <property type="match status" value="1"/>
</dbReference>
<comment type="caution">
    <text evidence="15">The sequence shown here is derived from an EMBL/GenBank/DDBJ whole genome shotgun (WGS) entry which is preliminary data.</text>
</comment>
<dbReference type="Pfam" id="PF00512">
    <property type="entry name" value="HisKA"/>
    <property type="match status" value="1"/>
</dbReference>
<dbReference type="InterPro" id="IPR027417">
    <property type="entry name" value="P-loop_NTPase"/>
</dbReference>
<dbReference type="Proteomes" id="UP001212997">
    <property type="component" value="Unassembled WGS sequence"/>
</dbReference>
<feature type="compositionally biased region" description="Polar residues" evidence="11">
    <location>
        <begin position="443"/>
        <end position="465"/>
    </location>
</feature>
<dbReference type="InterPro" id="IPR003018">
    <property type="entry name" value="GAF"/>
</dbReference>
<keyword evidence="4 10" id="KW-0597">Phosphoprotein</keyword>
<feature type="region of interest" description="Disordered" evidence="11">
    <location>
        <begin position="478"/>
        <end position="515"/>
    </location>
</feature>
<sequence length="2203" mass="243281">MRRKYAQPALPTLYFREGVLSVPGYTFDRAIQWEDTGSMTLLAEGISLKDGSNVLAKIAPAHSNASMCIEREAHILERLSNSTESSIVALRMIDFFSVPKSNGDCVVLLLVHPGLNLLGRYFPPSKVNDLLLADISRTRPSSSHGDIYMMGIEEPDYIEEMDPMDVMDLASFLEFAIQATHCLEMMHREGLIHREVRANAFHLNAHSGLVRIVHFGNRAVSLEQFGVPSQFVLQAEKFDEGKKLKVKESLCYLAPEQTGSMEALTEDHRTDLYALGILFWTLLVGRGTMPFEGGPLELLHAIVQKRPMPVHEVRRDVPQMIAQIIDRLLAKSPDARYQSAHGLKADLLQCQRKLLTAVTTATDSSMDLIPIFDIAQQDRFCEFTIPSPLFGRDKELETIRNVIRHTSTSYSRHVGASRGSMVVSSSGSQTATGTGGTGDDIESMSSKSDTSLQNPVMSPSSSVSITAGGCASPIVNTGGGFTNGNGMDSPRPTSLRESPVAVSTSPPVSSSDGLRRVALGPSQRRARTHAVVIQGPPGAGKSSLVLAQQAKWRSHGLWGQAKFQEIESAPFASLLACLSSVLRQLIVFHTDLHRFVTALRVRLGPQLQNVPLLYEGAPELQDILRLFDISIDMPAETLETNELRARFQSLVEGVFAVLAETRLFALFLDDLHEASDSSLDLITALINSRSRMITFNWEKNFWDFDLAAIEDTLVDKKMVVDPNNLSYLIAHLRELPEDAKKYLIWASFFGATFKVTEVALMMDWEDSSGSSSDEDGADIWNVSKAVNDIKETALSTTRGSMRGLQVAIQEGWLVQRGRDMCSFAHDRYRQASQAEAEKLPENVVSKMSFRIILMMLHDATPDVYRIADHAKRCLPLLREHAKRDELLELSIDAGDSARARGAHELALQSYINAIELLDDHPWENHPARTMSLFLKLAELQTWKGHFEDSDKYIQECLDRVDDIENKCRILRLRSRNYWIRGNYGAALNDTLTGLHILGVDVNAAPSRREADMMFETVKNEILAVGFEDILSIPRARDTRTDLAIALLNDAGTNAYWSTGKGFSDVIGLTTIQLALRAGMCPGTALGFFWALGAAAERRELYRFSADLGKLALRIADNYGSTFEKCRALYLFCALVSGYDNVHIRTNLARAEEALKYGKSSGDRIYTCFASVFVIQIKLYVCEHLTELVVQAEESLSDVTLWSNNGDVPVFAQAQLNCIRALAGTTYATSPETAFDTDTFNEREYLESIHQRSGNLPVIMNWYNSFKVVGLFCLGFVEQAAELGFRVYETRDKHPNLAMIACIRNGGLSDSIRDNYLRQIHVNQAYIRKWLSPSAVNTSTWVALVDAEMASLMNSPESFKLYDVAVKLAVNNDWLLEEGWASYLQGCHFVRCGVEGLGSELQRRGISRQAQWGARGIVNNLSSLLDNRSQLSLKRHIFSSDVAVQTDSVVITVGPQSPDGFDRSKRASSEDDEISSLTAADLASILKWSKEISSDINLSLALQRLTEIAAGKYLQVTCIVIAREVGDYTVATSMLPPEPCQVHENSVPVRAITDPLQRAVIQHALNTKERIFLEDVASEPRFSSESQQSPHRSVVCLPIVSNRNQTFGAIYLASKYAFSPNTVTILTLLCEQASIGIANALLFRSVQAGTKENLKMIAAQRDALEVARRSREDALKATKIKSNFLASMSHELRTPFSSFYGLLDILSGTELNSGQREIVQTAKQSCELLLKIIDSILDYSKLEASALKLEFSGFAVENIIADCMELLLPMAAKKLDLSFDISPDVPPWVKSDYARIRQVLMNLIGNAVKFTAHGSVRVTCSLDPTATATAGEVQLKFEIRDTGIGLTPSDLDLLFVPFQQADNSSTRRFGGTGLGLSISRQLVKLMGGAIGVQSEINVGSTFWFTIPVKIYDSEESKQAMAELEHSKMQLLKPHPLKVLVISQSPATASMLRTMLSGFFVSSASSLEEAEILIRDVAYVKPPLDFVILDSQSENRADELSRFMHSLPSDPMKGTQLVHLYTPTTDSITGHTAFRSDTPGVNTTITSGTTHSQSDDALGHRTLFGNVLVAEDNPVAQKLLIKQLERFELSVVATSNGEEAIAEWESHDPGYFSVALFDHHMPICDGVEACKRVRMLENKRKVPRSLPIVALSADCQESTKQLCLSAGMNAFLSKPLKKSDLATLLTTFGGPTSPEPPGDPPMSIS</sequence>
<keyword evidence="6" id="KW-0547">Nucleotide-binding</keyword>
<dbReference type="SMART" id="SM00448">
    <property type="entry name" value="REC"/>
    <property type="match status" value="1"/>
</dbReference>
<dbReference type="SMART" id="SM00387">
    <property type="entry name" value="HATPase_c"/>
    <property type="match status" value="1"/>
</dbReference>
<dbReference type="CDD" id="cd17546">
    <property type="entry name" value="REC_hyHK_CKI1_RcsC-like"/>
    <property type="match status" value="1"/>
</dbReference>
<reference evidence="15" key="1">
    <citation type="submission" date="2022-07" db="EMBL/GenBank/DDBJ databases">
        <title>Genome Sequence of Physisporinus lineatus.</title>
        <authorList>
            <person name="Buettner E."/>
        </authorList>
    </citation>
    <scope>NUCLEOTIDE SEQUENCE</scope>
    <source>
        <strain evidence="15">VT162</strain>
    </source>
</reference>
<dbReference type="FunFam" id="1.10.287.130:FF:000002">
    <property type="entry name" value="Two-component osmosensing histidine kinase"/>
    <property type="match status" value="1"/>
</dbReference>